<feature type="signal peptide" evidence="4">
    <location>
        <begin position="1"/>
        <end position="22"/>
    </location>
</feature>
<dbReference type="InterPro" id="IPR036770">
    <property type="entry name" value="Ankyrin_rpt-contain_sf"/>
</dbReference>
<keyword evidence="1" id="KW-0677">Repeat</keyword>
<evidence type="ECO:0000256" key="3">
    <source>
        <dbReference type="PROSITE-ProRule" id="PRU00023"/>
    </source>
</evidence>
<dbReference type="STRING" id="1747903.ASR47_100772"/>
<protein>
    <submittedName>
        <fullName evidence="5">Uncharacterized protein</fullName>
    </submittedName>
</protein>
<evidence type="ECO:0000313" key="6">
    <source>
        <dbReference type="Proteomes" id="UP000092713"/>
    </source>
</evidence>
<keyword evidence="4" id="KW-0732">Signal</keyword>
<dbReference type="Gene3D" id="1.25.40.20">
    <property type="entry name" value="Ankyrin repeat-containing domain"/>
    <property type="match status" value="3"/>
</dbReference>
<evidence type="ECO:0000256" key="2">
    <source>
        <dbReference type="ARBA" id="ARBA00023043"/>
    </source>
</evidence>
<dbReference type="Proteomes" id="UP000092713">
    <property type="component" value="Unassembled WGS sequence"/>
</dbReference>
<dbReference type="PROSITE" id="PS50297">
    <property type="entry name" value="ANK_REP_REGION"/>
    <property type="match status" value="3"/>
</dbReference>
<dbReference type="Pfam" id="PF00023">
    <property type="entry name" value="Ank"/>
    <property type="match status" value="1"/>
</dbReference>
<dbReference type="SMART" id="SM00248">
    <property type="entry name" value="ANK"/>
    <property type="match status" value="5"/>
</dbReference>
<dbReference type="RefSeq" id="WP_245714353.1">
    <property type="nucleotide sequence ID" value="NZ_LOCQ01000056.1"/>
</dbReference>
<evidence type="ECO:0000256" key="1">
    <source>
        <dbReference type="ARBA" id="ARBA00022737"/>
    </source>
</evidence>
<evidence type="ECO:0000313" key="5">
    <source>
        <dbReference type="EMBL" id="OBV38756.1"/>
    </source>
</evidence>
<feature type="repeat" description="ANK" evidence="3">
    <location>
        <begin position="92"/>
        <end position="124"/>
    </location>
</feature>
<evidence type="ECO:0000256" key="4">
    <source>
        <dbReference type="SAM" id="SignalP"/>
    </source>
</evidence>
<keyword evidence="2 3" id="KW-0040">ANK repeat</keyword>
<keyword evidence="6" id="KW-1185">Reference proteome</keyword>
<gene>
    <name evidence="5" type="ORF">ASR47_100772</name>
</gene>
<proteinExistence type="predicted"/>
<sequence length="223" mass="23716">MQTMMRKTVAAVLLCVSAAVLAAPDQAGFYRAVSIDNASGVRKMLHDGVNPNVPDEQRGDIALVIALRDDADKVFRLLLETPGVDLEARSANGNTALMMAAYKHKREAVDALLAKGARVNQSGWTALHYAASAGDLPIMQLFLARGAKVDAYAPTNITPLMFAAREGQEEAVKLLLASGADASLKSSHGWTAAQFAQAADKPGVAAIIDTFQQQGSQERGRRN</sequence>
<reference evidence="5 6" key="1">
    <citation type="submission" date="2016-04" db="EMBL/GenBank/DDBJ databases">
        <title>Draft genome sequence of Janthinobacterium psychrotolerans sp. nov., isolated from freshwater sediments in Denmark.</title>
        <authorList>
            <person name="Gong X."/>
            <person name="Skrivergaard S."/>
            <person name="Korsgaard B.S."/>
            <person name="Schreiber L."/>
            <person name="Marshall I.P."/>
            <person name="Finster K."/>
            <person name="Schramm A."/>
        </authorList>
    </citation>
    <scope>NUCLEOTIDE SEQUENCE [LARGE SCALE GENOMIC DNA]</scope>
    <source>
        <strain evidence="5 6">S3-2</strain>
    </source>
</reference>
<comment type="caution">
    <text evidence="5">The sequence shown here is derived from an EMBL/GenBank/DDBJ whole genome shotgun (WGS) entry which is preliminary data.</text>
</comment>
<name>A0A1A7BYP3_9BURK</name>
<dbReference type="SUPFAM" id="SSF48403">
    <property type="entry name" value="Ankyrin repeat"/>
    <property type="match status" value="1"/>
</dbReference>
<feature type="chain" id="PRO_5008355453" evidence="4">
    <location>
        <begin position="23"/>
        <end position="223"/>
    </location>
</feature>
<feature type="repeat" description="ANK" evidence="3">
    <location>
        <begin position="155"/>
        <end position="187"/>
    </location>
</feature>
<dbReference type="PATRIC" id="fig|1747903.4.peg.2314"/>
<dbReference type="PANTHER" id="PTHR24171">
    <property type="entry name" value="ANKYRIN REPEAT DOMAIN-CONTAINING PROTEIN 39-RELATED"/>
    <property type="match status" value="1"/>
</dbReference>
<feature type="repeat" description="ANK" evidence="3">
    <location>
        <begin position="122"/>
        <end position="154"/>
    </location>
</feature>
<dbReference type="EMBL" id="LOCQ01000056">
    <property type="protein sequence ID" value="OBV38756.1"/>
    <property type="molecule type" value="Genomic_DNA"/>
</dbReference>
<dbReference type="PRINTS" id="PR01415">
    <property type="entry name" value="ANKYRIN"/>
</dbReference>
<dbReference type="AlphaFoldDB" id="A0A1A7BYP3"/>
<organism evidence="5 6">
    <name type="scientific">Janthinobacterium psychrotolerans</name>
    <dbReference type="NCBI Taxonomy" id="1747903"/>
    <lineage>
        <taxon>Bacteria</taxon>
        <taxon>Pseudomonadati</taxon>
        <taxon>Pseudomonadota</taxon>
        <taxon>Betaproteobacteria</taxon>
        <taxon>Burkholderiales</taxon>
        <taxon>Oxalobacteraceae</taxon>
        <taxon>Janthinobacterium</taxon>
    </lineage>
</organism>
<dbReference type="PROSITE" id="PS50088">
    <property type="entry name" value="ANK_REPEAT"/>
    <property type="match status" value="3"/>
</dbReference>
<accession>A0A1A7BYP3</accession>
<dbReference type="Pfam" id="PF12796">
    <property type="entry name" value="Ank_2"/>
    <property type="match status" value="1"/>
</dbReference>
<dbReference type="InterPro" id="IPR002110">
    <property type="entry name" value="Ankyrin_rpt"/>
</dbReference>